<keyword evidence="2" id="KW-0812">Transmembrane</keyword>
<reference evidence="3 4" key="1">
    <citation type="submission" date="2020-09" db="EMBL/GenBank/DDBJ databases">
        <title>De no assembly of potato wild relative species, Solanum commersonii.</title>
        <authorList>
            <person name="Cho K."/>
        </authorList>
    </citation>
    <scope>NUCLEOTIDE SEQUENCE [LARGE SCALE GENOMIC DNA]</scope>
    <source>
        <strain evidence="3">LZ3.2</strain>
        <tissue evidence="3">Leaf</tissue>
    </source>
</reference>
<comment type="caution">
    <text evidence="3">The sequence shown here is derived from an EMBL/GenBank/DDBJ whole genome shotgun (WGS) entry which is preliminary data.</text>
</comment>
<sequence>MSSKDGLLRMPIRPAKNEESKRPKSKSLEMKASSSSTDRSASLVGIADRLSDSPFGVVHRRLAPVLNIVMFWVIGAQHIGTKGEVRPFGDSPSGLGDFEAFISSFFLAFSFLFCDVVSMLS</sequence>
<dbReference type="Proteomes" id="UP000824120">
    <property type="component" value="Chromosome 7"/>
</dbReference>
<evidence type="ECO:0000256" key="2">
    <source>
        <dbReference type="SAM" id="Phobius"/>
    </source>
</evidence>
<name>A0A9J5YAX6_SOLCO</name>
<feature type="transmembrane region" description="Helical" evidence="2">
    <location>
        <begin position="100"/>
        <end position="120"/>
    </location>
</feature>
<evidence type="ECO:0000256" key="1">
    <source>
        <dbReference type="SAM" id="MobiDB-lite"/>
    </source>
</evidence>
<accession>A0A9J5YAX6</accession>
<dbReference type="AlphaFoldDB" id="A0A9J5YAX6"/>
<gene>
    <name evidence="3" type="ORF">H5410_037334</name>
</gene>
<feature type="region of interest" description="Disordered" evidence="1">
    <location>
        <begin position="1"/>
        <end position="41"/>
    </location>
</feature>
<feature type="transmembrane region" description="Helical" evidence="2">
    <location>
        <begin position="62"/>
        <end position="80"/>
    </location>
</feature>
<feature type="compositionally biased region" description="Basic and acidic residues" evidence="1">
    <location>
        <begin position="15"/>
        <end position="29"/>
    </location>
</feature>
<organism evidence="3 4">
    <name type="scientific">Solanum commersonii</name>
    <name type="common">Commerson's wild potato</name>
    <name type="synonym">Commerson's nightshade</name>
    <dbReference type="NCBI Taxonomy" id="4109"/>
    <lineage>
        <taxon>Eukaryota</taxon>
        <taxon>Viridiplantae</taxon>
        <taxon>Streptophyta</taxon>
        <taxon>Embryophyta</taxon>
        <taxon>Tracheophyta</taxon>
        <taxon>Spermatophyta</taxon>
        <taxon>Magnoliopsida</taxon>
        <taxon>eudicotyledons</taxon>
        <taxon>Gunneridae</taxon>
        <taxon>Pentapetalae</taxon>
        <taxon>asterids</taxon>
        <taxon>lamiids</taxon>
        <taxon>Solanales</taxon>
        <taxon>Solanaceae</taxon>
        <taxon>Solanoideae</taxon>
        <taxon>Solaneae</taxon>
        <taxon>Solanum</taxon>
    </lineage>
</organism>
<keyword evidence="2" id="KW-1133">Transmembrane helix</keyword>
<feature type="compositionally biased region" description="Low complexity" evidence="1">
    <location>
        <begin position="30"/>
        <end position="41"/>
    </location>
</feature>
<dbReference type="EMBL" id="JACXVP010000007">
    <property type="protein sequence ID" value="KAG5596102.1"/>
    <property type="molecule type" value="Genomic_DNA"/>
</dbReference>
<evidence type="ECO:0000313" key="3">
    <source>
        <dbReference type="EMBL" id="KAG5596102.1"/>
    </source>
</evidence>
<evidence type="ECO:0000313" key="4">
    <source>
        <dbReference type="Proteomes" id="UP000824120"/>
    </source>
</evidence>
<protein>
    <submittedName>
        <fullName evidence="3">Uncharacterized protein</fullName>
    </submittedName>
</protein>
<keyword evidence="4" id="KW-1185">Reference proteome</keyword>
<proteinExistence type="predicted"/>
<keyword evidence="2" id="KW-0472">Membrane</keyword>